<sequence>MNDHKDVSPPDIWSTWLMHTRHGGDSAAAQVMLEETECFADRVLSAVDVKPGMTLLDVGTGDGLVAFRAIGRVGPTLKVILTDISKPLLTHTQNIAFVKGFESQCVFHECPADKLTSVGDSSVDIIVTRAVLAYVSDKAAAFSEFFRVLKPGGVISLCEPIMRDEALGIYMMKKLVEEDSLASKDRFLEMQCRIMAAQYPSTLEAISQNPTTNFTERDLIHFARGAGFSDVHMELHIDSKPTRQTNWETFLGSSPHPMAPTVTQIVTEHLSENEREYFQEKFRPIVEAGSSISTTRNAYLTARRAT</sequence>
<feature type="domain" description="Methyltransferase" evidence="1">
    <location>
        <begin position="50"/>
        <end position="174"/>
    </location>
</feature>
<dbReference type="GO" id="GO:0032259">
    <property type="term" value="P:methylation"/>
    <property type="evidence" value="ECO:0007669"/>
    <property type="project" value="UniProtKB-KW"/>
</dbReference>
<dbReference type="Proteomes" id="UP000479335">
    <property type="component" value="Unassembled WGS sequence"/>
</dbReference>
<dbReference type="InterPro" id="IPR025714">
    <property type="entry name" value="Methyltranfer_dom"/>
</dbReference>
<evidence type="ECO:0000313" key="2">
    <source>
        <dbReference type="EMBL" id="MYM23222.1"/>
    </source>
</evidence>
<organism evidence="2 3">
    <name type="scientific">Duganella flavida</name>
    <dbReference type="NCBI Taxonomy" id="2692175"/>
    <lineage>
        <taxon>Bacteria</taxon>
        <taxon>Pseudomonadati</taxon>
        <taxon>Pseudomonadota</taxon>
        <taxon>Betaproteobacteria</taxon>
        <taxon>Burkholderiales</taxon>
        <taxon>Oxalobacteraceae</taxon>
        <taxon>Telluria group</taxon>
        <taxon>Duganella</taxon>
    </lineage>
</organism>
<name>A0A6L8KBI5_9BURK</name>
<dbReference type="SUPFAM" id="SSF53335">
    <property type="entry name" value="S-adenosyl-L-methionine-dependent methyltransferases"/>
    <property type="match status" value="1"/>
</dbReference>
<reference evidence="2 3" key="1">
    <citation type="submission" date="2019-12" db="EMBL/GenBank/DDBJ databases">
        <title>Novel species isolated from a subtropical stream in China.</title>
        <authorList>
            <person name="Lu H."/>
        </authorList>
    </citation>
    <scope>NUCLEOTIDE SEQUENCE [LARGE SCALE GENOMIC DNA]</scope>
    <source>
        <strain evidence="2 3">FT135W</strain>
    </source>
</reference>
<keyword evidence="2" id="KW-0489">Methyltransferase</keyword>
<dbReference type="GO" id="GO:0008168">
    <property type="term" value="F:methyltransferase activity"/>
    <property type="evidence" value="ECO:0007669"/>
    <property type="project" value="UniProtKB-KW"/>
</dbReference>
<accession>A0A6L8KBI5</accession>
<protein>
    <submittedName>
        <fullName evidence="2">Methyltransferase domain-containing protein</fullName>
    </submittedName>
</protein>
<dbReference type="Gene3D" id="3.40.50.150">
    <property type="entry name" value="Vaccinia Virus protein VP39"/>
    <property type="match status" value="1"/>
</dbReference>
<keyword evidence="3" id="KW-1185">Reference proteome</keyword>
<dbReference type="CDD" id="cd02440">
    <property type="entry name" value="AdoMet_MTases"/>
    <property type="match status" value="1"/>
</dbReference>
<proteinExistence type="predicted"/>
<dbReference type="PANTHER" id="PTHR43591">
    <property type="entry name" value="METHYLTRANSFERASE"/>
    <property type="match status" value="1"/>
</dbReference>
<comment type="caution">
    <text evidence="2">The sequence shown here is derived from an EMBL/GenBank/DDBJ whole genome shotgun (WGS) entry which is preliminary data.</text>
</comment>
<dbReference type="AlphaFoldDB" id="A0A6L8KBI5"/>
<evidence type="ECO:0000259" key="1">
    <source>
        <dbReference type="Pfam" id="PF13847"/>
    </source>
</evidence>
<keyword evidence="2" id="KW-0808">Transferase</keyword>
<gene>
    <name evidence="2" type="ORF">GTP46_11250</name>
</gene>
<dbReference type="Pfam" id="PF13847">
    <property type="entry name" value="Methyltransf_31"/>
    <property type="match status" value="1"/>
</dbReference>
<dbReference type="InterPro" id="IPR029063">
    <property type="entry name" value="SAM-dependent_MTases_sf"/>
</dbReference>
<dbReference type="RefSeq" id="WP_161006716.1">
    <property type="nucleotide sequence ID" value="NZ_WWCN01000006.1"/>
</dbReference>
<dbReference type="EMBL" id="WWCN01000006">
    <property type="protein sequence ID" value="MYM23222.1"/>
    <property type="molecule type" value="Genomic_DNA"/>
</dbReference>
<evidence type="ECO:0000313" key="3">
    <source>
        <dbReference type="Proteomes" id="UP000479335"/>
    </source>
</evidence>